<evidence type="ECO:0000313" key="2">
    <source>
        <dbReference type="EMBL" id="GFC63558.1"/>
    </source>
</evidence>
<comment type="caution">
    <text evidence="2">The sequence shown here is derived from an EMBL/GenBank/DDBJ whole genome shotgun (WGS) entry which is preliminary data.</text>
</comment>
<accession>A0A699QEH4</accession>
<dbReference type="EMBL" id="BKCJ010998532">
    <property type="protein sequence ID" value="GFC63558.1"/>
    <property type="molecule type" value="Genomic_DNA"/>
</dbReference>
<gene>
    <name evidence="2" type="ORF">Tci_835528</name>
</gene>
<name>A0A699QEH4_TANCI</name>
<organism evidence="2">
    <name type="scientific">Tanacetum cinerariifolium</name>
    <name type="common">Dalmatian daisy</name>
    <name type="synonym">Chrysanthemum cinerariifolium</name>
    <dbReference type="NCBI Taxonomy" id="118510"/>
    <lineage>
        <taxon>Eukaryota</taxon>
        <taxon>Viridiplantae</taxon>
        <taxon>Streptophyta</taxon>
        <taxon>Embryophyta</taxon>
        <taxon>Tracheophyta</taxon>
        <taxon>Spermatophyta</taxon>
        <taxon>Magnoliopsida</taxon>
        <taxon>eudicotyledons</taxon>
        <taxon>Gunneridae</taxon>
        <taxon>Pentapetalae</taxon>
        <taxon>asterids</taxon>
        <taxon>campanulids</taxon>
        <taxon>Asterales</taxon>
        <taxon>Asteraceae</taxon>
        <taxon>Asteroideae</taxon>
        <taxon>Anthemideae</taxon>
        <taxon>Anthemidinae</taxon>
        <taxon>Tanacetum</taxon>
    </lineage>
</organism>
<evidence type="ECO:0000256" key="1">
    <source>
        <dbReference type="SAM" id="MobiDB-lite"/>
    </source>
</evidence>
<feature type="region of interest" description="Disordered" evidence="1">
    <location>
        <begin position="46"/>
        <end position="78"/>
    </location>
</feature>
<sequence length="141" mass="15680">ASDEYLECLAKSKGSTPIKAIGRGKGLISKQGVKIAVERVSIPKRRRSKTMIEEVTQSEEGAKDVDSEETDEEPPVTRREFGVVIGGGALKESDEEGVDHSKKLKGLETLSEEAQFKLNMKKAKKLSRHEFFISTTFKRLK</sequence>
<protein>
    <submittedName>
        <fullName evidence="2">Uncharacterized protein</fullName>
    </submittedName>
</protein>
<feature type="non-terminal residue" evidence="2">
    <location>
        <position position="1"/>
    </location>
</feature>
<proteinExistence type="predicted"/>
<dbReference type="AlphaFoldDB" id="A0A699QEH4"/>
<reference evidence="2" key="1">
    <citation type="journal article" date="2019" name="Sci. Rep.">
        <title>Draft genome of Tanacetum cinerariifolium, the natural source of mosquito coil.</title>
        <authorList>
            <person name="Yamashiro T."/>
            <person name="Shiraishi A."/>
            <person name="Satake H."/>
            <person name="Nakayama K."/>
        </authorList>
    </citation>
    <scope>NUCLEOTIDE SEQUENCE</scope>
</reference>